<dbReference type="CDD" id="cd13653">
    <property type="entry name" value="PBP2_phosphate_like_1"/>
    <property type="match status" value="1"/>
</dbReference>
<feature type="chain" id="PRO_5045125146" evidence="3">
    <location>
        <begin position="28"/>
        <end position="464"/>
    </location>
</feature>
<evidence type="ECO:0000313" key="6">
    <source>
        <dbReference type="Proteomes" id="UP000805841"/>
    </source>
</evidence>
<reference evidence="5 6" key="1">
    <citation type="journal article" date="2020" name="Insects">
        <title>Bacteria Belonging to Pseudomonas typographi sp. nov. from the Bark Beetle Ips typographus Have Genomic Potential to Aid in the Host Ecology.</title>
        <authorList>
            <person name="Peral-Aranega E."/>
            <person name="Saati-Santamaria Z."/>
            <person name="Kolarik M."/>
            <person name="Rivas R."/>
            <person name="Garcia-Fraile P."/>
        </authorList>
    </citation>
    <scope>NUCLEOTIDE SEQUENCE [LARGE SCALE GENOMIC DNA]</scope>
    <source>
        <strain evidence="5 6">CA3A</strain>
    </source>
</reference>
<dbReference type="Pfam" id="PF00691">
    <property type="entry name" value="OmpA"/>
    <property type="match status" value="1"/>
</dbReference>
<gene>
    <name evidence="5" type="ORF">HAQ05_26300</name>
</gene>
<accession>A0ABR7Z9F1</accession>
<evidence type="ECO:0000313" key="5">
    <source>
        <dbReference type="EMBL" id="MBD1602195.1"/>
    </source>
</evidence>
<evidence type="ECO:0000256" key="1">
    <source>
        <dbReference type="ARBA" id="ARBA00022729"/>
    </source>
</evidence>
<organism evidence="5 6">
    <name type="scientific">Pseudomonas typographi</name>
    <dbReference type="NCBI Taxonomy" id="2715964"/>
    <lineage>
        <taxon>Bacteria</taxon>
        <taxon>Pseudomonadati</taxon>
        <taxon>Pseudomonadota</taxon>
        <taxon>Gammaproteobacteria</taxon>
        <taxon>Pseudomonadales</taxon>
        <taxon>Pseudomonadaceae</taxon>
        <taxon>Pseudomonas</taxon>
    </lineage>
</organism>
<dbReference type="PROSITE" id="PS51123">
    <property type="entry name" value="OMPA_2"/>
    <property type="match status" value="1"/>
</dbReference>
<dbReference type="EMBL" id="JAAOCA010000056">
    <property type="protein sequence ID" value="MBD1602195.1"/>
    <property type="molecule type" value="Genomic_DNA"/>
</dbReference>
<dbReference type="CDD" id="cd07185">
    <property type="entry name" value="OmpA_C-like"/>
    <property type="match status" value="1"/>
</dbReference>
<dbReference type="Proteomes" id="UP000805841">
    <property type="component" value="Unassembled WGS sequence"/>
</dbReference>
<dbReference type="PANTHER" id="PTHR30570">
    <property type="entry name" value="PERIPLASMIC PHOSPHATE BINDING COMPONENT OF PHOSPHATE ABC TRANSPORTER"/>
    <property type="match status" value="1"/>
</dbReference>
<dbReference type="PANTHER" id="PTHR30570:SF1">
    <property type="entry name" value="PHOSPHATE-BINDING PROTEIN PSTS"/>
    <property type="match status" value="1"/>
</dbReference>
<keyword evidence="1 3" id="KW-0732">Signal</keyword>
<dbReference type="InterPro" id="IPR006665">
    <property type="entry name" value="OmpA-like"/>
</dbReference>
<dbReference type="RefSeq" id="WP_190426829.1">
    <property type="nucleotide sequence ID" value="NZ_JAAOCA010000056.1"/>
</dbReference>
<name>A0ABR7Z9F1_9PSED</name>
<keyword evidence="6" id="KW-1185">Reference proteome</keyword>
<dbReference type="InterPro" id="IPR024370">
    <property type="entry name" value="PBP_domain"/>
</dbReference>
<feature type="signal peptide" evidence="3">
    <location>
        <begin position="1"/>
        <end position="27"/>
    </location>
</feature>
<dbReference type="Pfam" id="PF12849">
    <property type="entry name" value="PBP_like_2"/>
    <property type="match status" value="1"/>
</dbReference>
<dbReference type="SUPFAM" id="SSF53850">
    <property type="entry name" value="Periplasmic binding protein-like II"/>
    <property type="match status" value="1"/>
</dbReference>
<keyword evidence="2" id="KW-0472">Membrane</keyword>
<protein>
    <submittedName>
        <fullName evidence="5">OmpA family protein</fullName>
    </submittedName>
</protein>
<dbReference type="InterPro" id="IPR050811">
    <property type="entry name" value="Phosphate_ABC_transporter"/>
</dbReference>
<dbReference type="SUPFAM" id="SSF103088">
    <property type="entry name" value="OmpA-like"/>
    <property type="match status" value="1"/>
</dbReference>
<sequence length="464" mass="49363">MPAKLRPVLLFGCLCTLLGAGHPGLLAAHPDLVATHPGRTLHVPARYTTVLRVQGSNTLGAKLVPALIGAMLERRGLVTVRTQAPDNGNEQTVMAASPAGLALAFEVAAHGSSTGFSALADGRADLAAASRPIHPAECKRLRSLGDMRSAQAEHVIGIDGVAVIVHPANPLRTLTVEQLAAVFAGQITRWEQLGTGHGAIHLFARDARSGTWETFQERVLLPYRATLMAQAVRLESSEQLSQQVSQDPQAIGFVGLAFVLGARALAIADGAAAPIAPSEEAVAMEDYPLSRRLYFYLPPYGANAWAQALLAFTQGPEGQAIVAAQGFVAQTVQAAPMRPVAGMPPAYRALAQRAQRLSVTFRFAEGSAMLDNKAMADIDRLLAFLHTPAAIQGRTVLVGFGDPKGEPGRAALLSRLRAMAVRRELARRGLVIRQVMGFGDERPVANNAAEAGRVRNRRVEVWLD</sequence>
<dbReference type="InterPro" id="IPR036737">
    <property type="entry name" value="OmpA-like_sf"/>
</dbReference>
<dbReference type="Gene3D" id="3.30.1330.60">
    <property type="entry name" value="OmpA-like domain"/>
    <property type="match status" value="1"/>
</dbReference>
<evidence type="ECO:0000256" key="3">
    <source>
        <dbReference type="SAM" id="SignalP"/>
    </source>
</evidence>
<evidence type="ECO:0000256" key="2">
    <source>
        <dbReference type="PROSITE-ProRule" id="PRU00473"/>
    </source>
</evidence>
<proteinExistence type="predicted"/>
<dbReference type="Gene3D" id="3.40.190.10">
    <property type="entry name" value="Periplasmic binding protein-like II"/>
    <property type="match status" value="2"/>
</dbReference>
<feature type="domain" description="OmpA-like" evidence="4">
    <location>
        <begin position="350"/>
        <end position="464"/>
    </location>
</feature>
<evidence type="ECO:0000259" key="4">
    <source>
        <dbReference type="PROSITE" id="PS51123"/>
    </source>
</evidence>
<comment type="caution">
    <text evidence="5">The sequence shown here is derived from an EMBL/GenBank/DDBJ whole genome shotgun (WGS) entry which is preliminary data.</text>
</comment>